<reference evidence="1" key="2">
    <citation type="submission" date="2020-05" db="UniProtKB">
        <authorList>
            <consortium name="EnsemblMetazoa"/>
        </authorList>
    </citation>
    <scope>IDENTIFICATION</scope>
    <source>
        <strain evidence="1">FAR1</strain>
    </source>
</reference>
<dbReference type="STRING" id="69004.A0A182QH35"/>
<dbReference type="VEuPathDB" id="VectorBase:AFAF010045"/>
<name>A0A182QH35_9DIPT</name>
<protein>
    <submittedName>
        <fullName evidence="1">Uncharacterized protein</fullName>
    </submittedName>
</protein>
<dbReference type="AlphaFoldDB" id="A0A182QH35"/>
<sequence length="97" mass="11303">MVSAVSQKKIPTWREVIGESVLIEYKLKFALNFSYDIFDVINEGQQFEYLGFALSPTIRMAIMRKDQLFRDVECVSKMVDRYNDIVLNLSTPEVNVF</sequence>
<keyword evidence="2" id="KW-1185">Reference proteome</keyword>
<dbReference type="EnsemblMetazoa" id="AFAF010045-RA">
    <property type="protein sequence ID" value="AFAF010045-PA"/>
    <property type="gene ID" value="AFAF010045"/>
</dbReference>
<accession>A0A182QH35</accession>
<reference evidence="2" key="1">
    <citation type="submission" date="2014-01" db="EMBL/GenBank/DDBJ databases">
        <title>The Genome Sequence of Anopheles farauti FAR1 (V2).</title>
        <authorList>
            <consortium name="The Broad Institute Genomics Platform"/>
            <person name="Neafsey D.E."/>
            <person name="Besansky N."/>
            <person name="Howell P."/>
            <person name="Walton C."/>
            <person name="Young S.K."/>
            <person name="Zeng Q."/>
            <person name="Gargeya S."/>
            <person name="Fitzgerald M."/>
            <person name="Haas B."/>
            <person name="Abouelleil A."/>
            <person name="Allen A.W."/>
            <person name="Alvarado L."/>
            <person name="Arachchi H.M."/>
            <person name="Berlin A.M."/>
            <person name="Chapman S.B."/>
            <person name="Gainer-Dewar J."/>
            <person name="Goldberg J."/>
            <person name="Griggs A."/>
            <person name="Gujja S."/>
            <person name="Hansen M."/>
            <person name="Howarth C."/>
            <person name="Imamovic A."/>
            <person name="Ireland A."/>
            <person name="Larimer J."/>
            <person name="McCowan C."/>
            <person name="Murphy C."/>
            <person name="Pearson M."/>
            <person name="Poon T.W."/>
            <person name="Priest M."/>
            <person name="Roberts A."/>
            <person name="Saif S."/>
            <person name="Shea T."/>
            <person name="Sisk P."/>
            <person name="Sykes S."/>
            <person name="Wortman J."/>
            <person name="Nusbaum C."/>
            <person name="Birren B."/>
        </authorList>
    </citation>
    <scope>NUCLEOTIDE SEQUENCE [LARGE SCALE GENOMIC DNA]</scope>
    <source>
        <strain evidence="2">FAR1</strain>
    </source>
</reference>
<proteinExistence type="predicted"/>
<evidence type="ECO:0000313" key="1">
    <source>
        <dbReference type="EnsemblMetazoa" id="AFAF010045-PA"/>
    </source>
</evidence>
<dbReference type="Proteomes" id="UP000075886">
    <property type="component" value="Unassembled WGS sequence"/>
</dbReference>
<organism evidence="1 2">
    <name type="scientific">Anopheles farauti</name>
    <dbReference type="NCBI Taxonomy" id="69004"/>
    <lineage>
        <taxon>Eukaryota</taxon>
        <taxon>Metazoa</taxon>
        <taxon>Ecdysozoa</taxon>
        <taxon>Arthropoda</taxon>
        <taxon>Hexapoda</taxon>
        <taxon>Insecta</taxon>
        <taxon>Pterygota</taxon>
        <taxon>Neoptera</taxon>
        <taxon>Endopterygota</taxon>
        <taxon>Diptera</taxon>
        <taxon>Nematocera</taxon>
        <taxon>Culicoidea</taxon>
        <taxon>Culicidae</taxon>
        <taxon>Anophelinae</taxon>
        <taxon>Anopheles</taxon>
    </lineage>
</organism>
<dbReference type="EMBL" id="AXCN02000261">
    <property type="status" value="NOT_ANNOTATED_CDS"/>
    <property type="molecule type" value="Genomic_DNA"/>
</dbReference>
<evidence type="ECO:0000313" key="2">
    <source>
        <dbReference type="Proteomes" id="UP000075886"/>
    </source>
</evidence>